<evidence type="ECO:0000313" key="3">
    <source>
        <dbReference type="Proteomes" id="UP000054564"/>
    </source>
</evidence>
<dbReference type="Proteomes" id="UP000054564">
    <property type="component" value="Unassembled WGS sequence"/>
</dbReference>
<accession>A0A0L0VI56</accession>
<organism evidence="2 3">
    <name type="scientific">Puccinia striiformis f. sp. tritici PST-78</name>
    <dbReference type="NCBI Taxonomy" id="1165861"/>
    <lineage>
        <taxon>Eukaryota</taxon>
        <taxon>Fungi</taxon>
        <taxon>Dikarya</taxon>
        <taxon>Basidiomycota</taxon>
        <taxon>Pucciniomycotina</taxon>
        <taxon>Pucciniomycetes</taxon>
        <taxon>Pucciniales</taxon>
        <taxon>Pucciniaceae</taxon>
        <taxon>Puccinia</taxon>
    </lineage>
</organism>
<gene>
    <name evidence="2" type="ORF">PSTG_08048</name>
</gene>
<name>A0A0L0VI56_9BASI</name>
<evidence type="ECO:0000256" key="1">
    <source>
        <dbReference type="SAM" id="MobiDB-lite"/>
    </source>
</evidence>
<dbReference type="AlphaFoldDB" id="A0A0L0VI56"/>
<evidence type="ECO:0000313" key="2">
    <source>
        <dbReference type="EMBL" id="KNE98679.1"/>
    </source>
</evidence>
<dbReference type="EMBL" id="AJIL01000054">
    <property type="protein sequence ID" value="KNE98679.1"/>
    <property type="molecule type" value="Genomic_DNA"/>
</dbReference>
<protein>
    <submittedName>
        <fullName evidence="2">Uncharacterized protein</fullName>
    </submittedName>
</protein>
<reference evidence="3" key="1">
    <citation type="submission" date="2014-03" db="EMBL/GenBank/DDBJ databases">
        <title>The Genome Sequence of Puccinia striiformis f. sp. tritici PST-78.</title>
        <authorList>
            <consortium name="The Broad Institute Genome Sequencing Platform"/>
            <person name="Cuomo C."/>
            <person name="Hulbert S."/>
            <person name="Chen X."/>
            <person name="Walker B."/>
            <person name="Young S.K."/>
            <person name="Zeng Q."/>
            <person name="Gargeya S."/>
            <person name="Fitzgerald M."/>
            <person name="Haas B."/>
            <person name="Abouelleil A."/>
            <person name="Alvarado L."/>
            <person name="Arachchi H.M."/>
            <person name="Berlin A.M."/>
            <person name="Chapman S.B."/>
            <person name="Goldberg J."/>
            <person name="Griggs A."/>
            <person name="Gujja S."/>
            <person name="Hansen M."/>
            <person name="Howarth C."/>
            <person name="Imamovic A."/>
            <person name="Larimer J."/>
            <person name="McCowan C."/>
            <person name="Montmayeur A."/>
            <person name="Murphy C."/>
            <person name="Neiman D."/>
            <person name="Pearson M."/>
            <person name="Priest M."/>
            <person name="Roberts A."/>
            <person name="Saif S."/>
            <person name="Shea T."/>
            <person name="Sisk P."/>
            <person name="Sykes S."/>
            <person name="Wortman J."/>
            <person name="Nusbaum C."/>
            <person name="Birren B."/>
        </authorList>
    </citation>
    <scope>NUCLEOTIDE SEQUENCE [LARGE SCALE GENOMIC DNA]</scope>
    <source>
        <strain evidence="3">race PST-78</strain>
    </source>
</reference>
<proteinExistence type="predicted"/>
<comment type="caution">
    <text evidence="2">The sequence shown here is derived from an EMBL/GenBank/DDBJ whole genome shotgun (WGS) entry which is preliminary data.</text>
</comment>
<keyword evidence="3" id="KW-1185">Reference proteome</keyword>
<sequence>MAFGTPGTHRGCVHCEIVGLNGRFRSHKVRKVLRSVGAAVQGTALTIQIEEIGNPRKLLELNIDSLLVLLQCQHSRDELEKPKRPNLNGRSQKFSQYSGLASYKGNVPQKGGFPNQSKRPKVQLITLD</sequence>
<feature type="region of interest" description="Disordered" evidence="1">
    <location>
        <begin position="102"/>
        <end position="128"/>
    </location>
</feature>